<keyword evidence="5 7" id="KW-1133">Transmembrane helix</keyword>
<evidence type="ECO:0000256" key="3">
    <source>
        <dbReference type="ARBA" id="ARBA00022679"/>
    </source>
</evidence>
<name>A0ABT8FN42_9ACTN</name>
<evidence type="ECO:0000313" key="9">
    <source>
        <dbReference type="EMBL" id="MDN4175817.1"/>
    </source>
</evidence>
<evidence type="ECO:0000313" key="10">
    <source>
        <dbReference type="Proteomes" id="UP001168620"/>
    </source>
</evidence>
<feature type="transmembrane region" description="Helical" evidence="7">
    <location>
        <begin position="21"/>
        <end position="39"/>
    </location>
</feature>
<gene>
    <name evidence="7 9" type="primary">lgt</name>
    <name evidence="9" type="ORF">QWY28_22850</name>
</gene>
<evidence type="ECO:0000256" key="6">
    <source>
        <dbReference type="ARBA" id="ARBA00023136"/>
    </source>
</evidence>
<feature type="transmembrane region" description="Helical" evidence="7">
    <location>
        <begin position="91"/>
        <end position="113"/>
    </location>
</feature>
<organism evidence="9 10">
    <name type="scientific">Nocardioides oceani</name>
    <dbReference type="NCBI Taxonomy" id="3058369"/>
    <lineage>
        <taxon>Bacteria</taxon>
        <taxon>Bacillati</taxon>
        <taxon>Actinomycetota</taxon>
        <taxon>Actinomycetes</taxon>
        <taxon>Propionibacteriales</taxon>
        <taxon>Nocardioidaceae</taxon>
        <taxon>Nocardioides</taxon>
    </lineage>
</organism>
<keyword evidence="6 7" id="KW-0472">Membrane</keyword>
<dbReference type="Proteomes" id="UP001168620">
    <property type="component" value="Unassembled WGS sequence"/>
</dbReference>
<comment type="pathway">
    <text evidence="7">Protein modification; lipoprotein biosynthesis (diacylglyceryl transfer).</text>
</comment>
<evidence type="ECO:0000256" key="1">
    <source>
        <dbReference type="ARBA" id="ARBA00007150"/>
    </source>
</evidence>
<feature type="binding site" evidence="7">
    <location>
        <position position="141"/>
    </location>
    <ligand>
        <name>a 1,2-diacyl-sn-glycero-3-phospho-(1'-sn-glycerol)</name>
        <dbReference type="ChEBI" id="CHEBI:64716"/>
    </ligand>
</feature>
<proteinExistence type="inferred from homology"/>
<feature type="region of interest" description="Disordered" evidence="8">
    <location>
        <begin position="269"/>
        <end position="309"/>
    </location>
</feature>
<keyword evidence="2 7" id="KW-1003">Cell membrane</keyword>
<evidence type="ECO:0000256" key="2">
    <source>
        <dbReference type="ARBA" id="ARBA00022475"/>
    </source>
</evidence>
<evidence type="ECO:0000256" key="7">
    <source>
        <dbReference type="HAMAP-Rule" id="MF_01147"/>
    </source>
</evidence>
<dbReference type="Pfam" id="PF01790">
    <property type="entry name" value="LGT"/>
    <property type="match status" value="1"/>
</dbReference>
<keyword evidence="3 7" id="KW-0808">Transferase</keyword>
<dbReference type="PROSITE" id="PS01311">
    <property type="entry name" value="LGT"/>
    <property type="match status" value="1"/>
</dbReference>
<comment type="function">
    <text evidence="7">Catalyzes the transfer of the diacylglyceryl group from phosphatidylglycerol to the sulfhydryl group of the N-terminal cysteine of a prolipoprotein, the first step in the formation of mature lipoproteins.</text>
</comment>
<accession>A0ABT8FN42</accession>
<evidence type="ECO:0000256" key="8">
    <source>
        <dbReference type="SAM" id="MobiDB-lite"/>
    </source>
</evidence>
<dbReference type="PANTHER" id="PTHR30589:SF0">
    <property type="entry name" value="PHOSPHATIDYLGLYCEROL--PROLIPOPROTEIN DIACYLGLYCERYL TRANSFERASE"/>
    <property type="match status" value="1"/>
</dbReference>
<dbReference type="InterPro" id="IPR001640">
    <property type="entry name" value="Lgt"/>
</dbReference>
<sequence length="309" mass="34162">MNIAVIPSPAQGTWMLGPFPIRAYALCIIVGIMAGVWLAERRSRARGGPPGLIVDIAVWAVPFGIIGGRIYHVLTDPQLYFAAGRDPVRALYIWEGGLGIWGAVIFGAFGASIGARRYGVPLRQLADILAPAIPLGQAIGRWGNWFNQELFGRPTSLPWGLEISADRRPDGYEQSPTFHPTYLYESLWNLGLVAAVLLLDRRHRLSNGRLFAVYVTGYTAGRFWIEYLRIDPVNEFFGLRLNDWTALIFFIAAVIYLICTRNSTTADTKRWPSAIETSPTNMNAHESSVPTKSTSRPPSGAAPHLDDRP</sequence>
<evidence type="ECO:0000256" key="4">
    <source>
        <dbReference type="ARBA" id="ARBA00022692"/>
    </source>
</evidence>
<feature type="compositionally biased region" description="Polar residues" evidence="8">
    <location>
        <begin position="275"/>
        <end position="297"/>
    </location>
</feature>
<dbReference type="EC" id="2.5.1.145" evidence="7"/>
<evidence type="ECO:0000256" key="5">
    <source>
        <dbReference type="ARBA" id="ARBA00022989"/>
    </source>
</evidence>
<comment type="similarity">
    <text evidence="1 7">Belongs to the Lgt family.</text>
</comment>
<comment type="catalytic activity">
    <reaction evidence="7">
        <text>L-cysteinyl-[prolipoprotein] + a 1,2-diacyl-sn-glycero-3-phospho-(1'-sn-glycerol) = an S-1,2-diacyl-sn-glyceryl-L-cysteinyl-[prolipoprotein] + sn-glycerol 1-phosphate + H(+)</text>
        <dbReference type="Rhea" id="RHEA:56712"/>
        <dbReference type="Rhea" id="RHEA-COMP:14679"/>
        <dbReference type="Rhea" id="RHEA-COMP:14680"/>
        <dbReference type="ChEBI" id="CHEBI:15378"/>
        <dbReference type="ChEBI" id="CHEBI:29950"/>
        <dbReference type="ChEBI" id="CHEBI:57685"/>
        <dbReference type="ChEBI" id="CHEBI:64716"/>
        <dbReference type="ChEBI" id="CHEBI:140658"/>
        <dbReference type="EC" id="2.5.1.145"/>
    </reaction>
</comment>
<dbReference type="NCBIfam" id="TIGR00544">
    <property type="entry name" value="lgt"/>
    <property type="match status" value="1"/>
</dbReference>
<keyword evidence="4 7" id="KW-0812">Transmembrane</keyword>
<keyword evidence="10" id="KW-1185">Reference proteome</keyword>
<comment type="caution">
    <text evidence="9">The sequence shown here is derived from an EMBL/GenBank/DDBJ whole genome shotgun (WGS) entry which is preliminary data.</text>
</comment>
<protein>
    <recommendedName>
        <fullName evidence="7">Phosphatidylglycerol--prolipoprotein diacylglyceryl transferase</fullName>
        <ecNumber evidence="7">2.5.1.145</ecNumber>
    </recommendedName>
</protein>
<reference evidence="9" key="1">
    <citation type="submission" date="2023-06" db="EMBL/GenBank/DDBJ databases">
        <title>Draft genome sequence of Nocardioides sp. SOB77.</title>
        <authorList>
            <person name="Zhang G."/>
        </authorList>
    </citation>
    <scope>NUCLEOTIDE SEQUENCE</scope>
    <source>
        <strain evidence="9">SOB77</strain>
    </source>
</reference>
<dbReference type="PANTHER" id="PTHR30589">
    <property type="entry name" value="PROLIPOPROTEIN DIACYLGLYCERYL TRANSFERASE"/>
    <property type="match status" value="1"/>
</dbReference>
<comment type="subcellular location">
    <subcellularLocation>
        <location evidence="7">Cell membrane</location>
        <topology evidence="7">Multi-pass membrane protein</topology>
    </subcellularLocation>
</comment>
<dbReference type="GO" id="GO:0008961">
    <property type="term" value="F:phosphatidylglycerol-prolipoprotein diacylglyceryl transferase activity"/>
    <property type="evidence" value="ECO:0007669"/>
    <property type="project" value="UniProtKB-EC"/>
</dbReference>
<dbReference type="EMBL" id="JAUHJQ010000027">
    <property type="protein sequence ID" value="MDN4175817.1"/>
    <property type="molecule type" value="Genomic_DNA"/>
</dbReference>
<feature type="transmembrane region" description="Helical" evidence="7">
    <location>
        <begin position="241"/>
        <end position="259"/>
    </location>
</feature>
<feature type="transmembrane region" description="Helical" evidence="7">
    <location>
        <begin position="211"/>
        <end position="229"/>
    </location>
</feature>
<dbReference type="RefSeq" id="WP_300955226.1">
    <property type="nucleotide sequence ID" value="NZ_JAUHJQ010000027.1"/>
</dbReference>
<feature type="transmembrane region" description="Helical" evidence="7">
    <location>
        <begin position="51"/>
        <end position="71"/>
    </location>
</feature>
<dbReference type="HAMAP" id="MF_01147">
    <property type="entry name" value="Lgt"/>
    <property type="match status" value="1"/>
</dbReference>